<dbReference type="STRING" id="140314.SAMN04488076_10461"/>
<dbReference type="GO" id="GO:0000030">
    <property type="term" value="F:mannosyltransferase activity"/>
    <property type="evidence" value="ECO:0007669"/>
    <property type="project" value="TreeGrafter"/>
</dbReference>
<evidence type="ECO:0000313" key="3">
    <source>
        <dbReference type="Proteomes" id="UP000242754"/>
    </source>
</evidence>
<dbReference type="RefSeq" id="WP_245825785.1">
    <property type="nucleotide sequence ID" value="NZ_FJNE01000006.1"/>
</dbReference>
<dbReference type="InterPro" id="IPR029044">
    <property type="entry name" value="Nucleotide-diphossugar_trans"/>
</dbReference>
<dbReference type="AlphaFoldDB" id="A0A143YTQ0"/>
<accession>A0A143YTQ0</accession>
<evidence type="ECO:0000256" key="1">
    <source>
        <dbReference type="ARBA" id="ARBA00022679"/>
    </source>
</evidence>
<dbReference type="Proteomes" id="UP000242754">
    <property type="component" value="Unassembled WGS sequence"/>
</dbReference>
<name>A0A143YTQ0_9LACT</name>
<dbReference type="Pfam" id="PF04488">
    <property type="entry name" value="Gly_transf_sug"/>
    <property type="match status" value="1"/>
</dbReference>
<dbReference type="EMBL" id="FJNE01000006">
    <property type="protein sequence ID" value="CZQ96563.1"/>
    <property type="molecule type" value="Genomic_DNA"/>
</dbReference>
<reference evidence="2 3" key="1">
    <citation type="submission" date="2016-02" db="EMBL/GenBank/DDBJ databases">
        <authorList>
            <person name="Wen L."/>
            <person name="He K."/>
            <person name="Yang H."/>
        </authorList>
    </citation>
    <scope>NUCLEOTIDE SEQUENCE [LARGE SCALE GENOMIC DNA]</scope>
    <source>
        <strain evidence="2">Trichococcus palustris</strain>
    </source>
</reference>
<dbReference type="GO" id="GO:0016020">
    <property type="term" value="C:membrane"/>
    <property type="evidence" value="ECO:0007669"/>
    <property type="project" value="GOC"/>
</dbReference>
<dbReference type="PANTHER" id="PTHR32385:SF15">
    <property type="entry name" value="INOSITOL PHOSPHOCERAMIDE MANNOSYLTRANSFERASE 1"/>
    <property type="match status" value="1"/>
</dbReference>
<dbReference type="InterPro" id="IPR007577">
    <property type="entry name" value="GlycoTrfase_DXD_sugar-bd_CS"/>
</dbReference>
<dbReference type="PANTHER" id="PTHR32385">
    <property type="entry name" value="MANNOSYL PHOSPHORYLINOSITOL CERAMIDE SYNTHASE"/>
    <property type="match status" value="1"/>
</dbReference>
<protein>
    <submittedName>
        <fullName evidence="2">Nucleotide-diphospho-sugar transferases</fullName>
    </submittedName>
</protein>
<sequence length="250" mass="29565">MVILTMKKNMIPKIIHYCWFGGKTIPEKDKNCIASWKKYCPDYEIKEWNESNYDLKKNKYMYQAYQNNKWGFVPDYARLDIIYNNGGIYLDTDVELKRNLDELLINRAFFGFESNEYVNLGQGFGGEKNNVLIKSLRDMYEDINFFNEDGSFNLLPSPAYSTKGLINAGFTMNGKQQTINDHAIFTAEYFCPKNYYTGKLRVTDNTYSIHWFNSSWQTPHQKRMLMIRRVIGKKSFDRLVNLKNMLIKRK</sequence>
<organism evidence="2 3">
    <name type="scientific">Trichococcus palustris</name>
    <dbReference type="NCBI Taxonomy" id="140314"/>
    <lineage>
        <taxon>Bacteria</taxon>
        <taxon>Bacillati</taxon>
        <taxon>Bacillota</taxon>
        <taxon>Bacilli</taxon>
        <taxon>Lactobacillales</taxon>
        <taxon>Carnobacteriaceae</taxon>
        <taxon>Trichococcus</taxon>
    </lineage>
</organism>
<dbReference type="GO" id="GO:0051999">
    <property type="term" value="P:mannosyl-inositol phosphorylceramide biosynthetic process"/>
    <property type="evidence" value="ECO:0007669"/>
    <property type="project" value="TreeGrafter"/>
</dbReference>
<proteinExistence type="predicted"/>
<keyword evidence="3" id="KW-1185">Reference proteome</keyword>
<gene>
    <name evidence="2" type="ORF">Tpal_2024</name>
</gene>
<keyword evidence="1 2" id="KW-0808">Transferase</keyword>
<dbReference type="InterPro" id="IPR051706">
    <property type="entry name" value="Glycosyltransferase_domain"/>
</dbReference>
<dbReference type="Gene3D" id="3.90.550.20">
    <property type="match status" value="1"/>
</dbReference>
<evidence type="ECO:0000313" key="2">
    <source>
        <dbReference type="EMBL" id="CZQ96563.1"/>
    </source>
</evidence>
<dbReference type="SUPFAM" id="SSF53448">
    <property type="entry name" value="Nucleotide-diphospho-sugar transferases"/>
    <property type="match status" value="1"/>
</dbReference>